<protein>
    <recommendedName>
        <fullName evidence="1">DUF4440 domain-containing protein</fullName>
    </recommendedName>
</protein>
<name>A0A383BXT0_9ZZZZ</name>
<organism evidence="2">
    <name type="scientific">marine metagenome</name>
    <dbReference type="NCBI Taxonomy" id="408172"/>
    <lineage>
        <taxon>unclassified sequences</taxon>
        <taxon>metagenomes</taxon>
        <taxon>ecological metagenomes</taxon>
    </lineage>
</organism>
<dbReference type="InterPro" id="IPR027843">
    <property type="entry name" value="DUF4440"/>
</dbReference>
<dbReference type="InterPro" id="IPR032710">
    <property type="entry name" value="NTF2-like_dom_sf"/>
</dbReference>
<dbReference type="EMBL" id="UINC01204312">
    <property type="protein sequence ID" value="SVE24977.1"/>
    <property type="molecule type" value="Genomic_DNA"/>
</dbReference>
<proteinExistence type="predicted"/>
<sequence length="159" mass="17999">MSKNFNTFFTLCLISLFIISCETNTTFDIERARSDIDKQNKKYMEFYNGGDAFGVASLHTDDAIVMPPNIDLIKGKTAIEKVISDEISAGATDLVFTTLDMYGSEDYVTEVGRYSLNVKDNGEIIMNDSGKYVVLWKHISKNNWLMKADIWNSDLPIKK</sequence>
<dbReference type="SUPFAM" id="SSF54427">
    <property type="entry name" value="NTF2-like"/>
    <property type="match status" value="1"/>
</dbReference>
<reference evidence="2" key="1">
    <citation type="submission" date="2018-05" db="EMBL/GenBank/DDBJ databases">
        <authorList>
            <person name="Lanie J.A."/>
            <person name="Ng W.-L."/>
            <person name="Kazmierczak K.M."/>
            <person name="Andrzejewski T.M."/>
            <person name="Davidsen T.M."/>
            <person name="Wayne K.J."/>
            <person name="Tettelin H."/>
            <person name="Glass J.I."/>
            <person name="Rusch D."/>
            <person name="Podicherti R."/>
            <person name="Tsui H.-C.T."/>
            <person name="Winkler M.E."/>
        </authorList>
    </citation>
    <scope>NUCLEOTIDE SEQUENCE</scope>
</reference>
<evidence type="ECO:0000313" key="2">
    <source>
        <dbReference type="EMBL" id="SVE24977.1"/>
    </source>
</evidence>
<dbReference type="Gene3D" id="3.10.450.50">
    <property type="match status" value="1"/>
</dbReference>
<feature type="domain" description="DUF4440" evidence="1">
    <location>
        <begin position="38"/>
        <end position="146"/>
    </location>
</feature>
<dbReference type="AlphaFoldDB" id="A0A383BXT0"/>
<evidence type="ECO:0000259" key="1">
    <source>
        <dbReference type="Pfam" id="PF14534"/>
    </source>
</evidence>
<dbReference type="Pfam" id="PF14534">
    <property type="entry name" value="DUF4440"/>
    <property type="match status" value="1"/>
</dbReference>
<accession>A0A383BXT0</accession>
<gene>
    <name evidence="2" type="ORF">METZ01_LOCUS477831</name>
</gene>
<dbReference type="PROSITE" id="PS51257">
    <property type="entry name" value="PROKAR_LIPOPROTEIN"/>
    <property type="match status" value="1"/>
</dbReference>